<organism evidence="1 2">
    <name type="scientific">Human feces smacovirus 2</name>
    <dbReference type="NCBI Taxonomy" id="1820158"/>
    <lineage>
        <taxon>Viruses</taxon>
        <taxon>Monodnaviria</taxon>
        <taxon>Shotokuvirae</taxon>
        <taxon>Cressdnaviricota</taxon>
        <taxon>Arfiviricetes</taxon>
        <taxon>Cremevirales</taxon>
        <taxon>Smacoviridae</taxon>
        <taxon>Porprismacovirus</taxon>
        <taxon>Porprismacovirus humas1</taxon>
    </lineage>
</organism>
<dbReference type="OrthoDB" id="16292at10239"/>
<dbReference type="RefSeq" id="YP_009508864.1">
    <property type="nucleotide sequence ID" value="NC_039070.1"/>
</dbReference>
<evidence type="ECO:0000313" key="2">
    <source>
        <dbReference type="Proteomes" id="UP000241097"/>
    </source>
</evidence>
<dbReference type="Pfam" id="PF23784">
    <property type="entry name" value="Smaco_capsid"/>
    <property type="match status" value="2"/>
</dbReference>
<dbReference type="GeneID" id="37620390"/>
<dbReference type="Proteomes" id="UP000241097">
    <property type="component" value="Segment"/>
</dbReference>
<reference evidence="1 2" key="1">
    <citation type="journal article" date="2016" name="Arch. Virol.">
        <title>The fecal virome of South and Central American children with diarrhea includes small circular DNA viral genomes of unknown origin.</title>
        <authorList>
            <person name="Phan T.G."/>
            <person name="da Costa A.C."/>
            <person name="Del Valle Mendoza J."/>
            <person name="Bucardo-Rivera F."/>
            <person name="Nordgren J."/>
            <person name="O'Ryan M."/>
            <person name="Deng X."/>
            <person name="Delwart E."/>
        </authorList>
    </citation>
    <scope>NUCLEOTIDE SEQUENCE [LARGE SCALE GENOMIC DNA]</scope>
    <source>
        <strain evidence="1 2">SmaCV2</strain>
    </source>
</reference>
<accession>A0A142J7I1</accession>
<evidence type="ECO:0000313" key="1">
    <source>
        <dbReference type="EMBL" id="AMR73070.1"/>
    </source>
</evidence>
<sequence length="369" mass="39888">MFVKVSETYDLSTKVGKMGMLGIHTPDGRLVYNMWKGFYQNYRKMRFVSCDVALACASMLPADPLQVGVEAGDIAPQDMFNPILYKAVSNDSMTLLLNRIYAGAHKESNPDWVGKNSVTDDNETSFVYDSTREVDQFAMYYGLLSDTSGWKKAMPQAGLSMSRLRPITWSLLASQGQPGVCGGFSNSVTYPSDGSSAGSSGNVVTSKTRELGRFLRGPACVMPAIDTMVMTSDGSCVNSSSEQTNLVVTQAELPYVNTSDIQLGPGVASTVVLPNLDVPDCFVAAIILPPAKLSRLYYRLKVTWTVEFFGPRPLTDLTNWYGLALQGTQSYGSDYVDQAALITSGSTAGKQAMVDAGDSEIQKVMESAS</sequence>
<protein>
    <submittedName>
        <fullName evidence="1">Capsid protein</fullName>
    </submittedName>
</protein>
<keyword evidence="2" id="KW-1185">Reference proteome</keyword>
<name>A0A142J7I1_9VIRU</name>
<dbReference type="EMBL" id="KT600068">
    <property type="protein sequence ID" value="AMR73070.1"/>
    <property type="molecule type" value="Genomic_DNA"/>
</dbReference>
<dbReference type="KEGG" id="vg:37620390"/>
<dbReference type="InterPro" id="IPR057000">
    <property type="entry name" value="Smaco_capsid"/>
</dbReference>
<proteinExistence type="predicted"/>